<feature type="compositionally biased region" description="Basic and acidic residues" evidence="1">
    <location>
        <begin position="638"/>
        <end position="652"/>
    </location>
</feature>
<comment type="caution">
    <text evidence="3">The sequence shown here is derived from an EMBL/GenBank/DDBJ whole genome shotgun (WGS) entry which is preliminary data.</text>
</comment>
<dbReference type="RefSeq" id="WP_109678258.1">
    <property type="nucleotide sequence ID" value="NZ_CP086615.1"/>
</dbReference>
<dbReference type="InterPro" id="IPR036397">
    <property type="entry name" value="RNaseH_sf"/>
</dbReference>
<accession>A0A2U2N2P0</accession>
<evidence type="ECO:0000313" key="3">
    <source>
        <dbReference type="EMBL" id="PWG63360.1"/>
    </source>
</evidence>
<organism evidence="3 4">
    <name type="scientific">Sediminicurvatus halobius</name>
    <dbReference type="NCBI Taxonomy" id="2182432"/>
    <lineage>
        <taxon>Bacteria</taxon>
        <taxon>Pseudomonadati</taxon>
        <taxon>Pseudomonadota</taxon>
        <taxon>Gammaproteobacteria</taxon>
        <taxon>Chromatiales</taxon>
        <taxon>Ectothiorhodospiraceae</taxon>
        <taxon>Sediminicurvatus</taxon>
    </lineage>
</organism>
<dbReference type="EMBL" id="QFFI01000011">
    <property type="protein sequence ID" value="PWG63360.1"/>
    <property type="molecule type" value="Genomic_DNA"/>
</dbReference>
<dbReference type="InterPro" id="IPR001584">
    <property type="entry name" value="Integrase_cat-core"/>
</dbReference>
<feature type="domain" description="Integrase catalytic" evidence="2">
    <location>
        <begin position="285"/>
        <end position="488"/>
    </location>
</feature>
<protein>
    <recommendedName>
        <fullName evidence="2">Integrase catalytic domain-containing protein</fullName>
    </recommendedName>
</protein>
<dbReference type="AlphaFoldDB" id="A0A2U2N2P0"/>
<feature type="region of interest" description="Disordered" evidence="1">
    <location>
        <begin position="638"/>
        <end position="670"/>
    </location>
</feature>
<sequence length="732" mass="83832">MLAVNAVLQPHPAFEHGPLDHSYVVALLQPGVDRLFGVELTGARRQPRCFALSAVRHWLDTDQIICSTLDLPDWMLRADVAFPRKTLDSRDRSFESIRPIVDRLEEFLLGSERNRLVQERAKELGCSRETLYRRLNRFLRHGQHINALLPEYHRCGCSSPEGRGSVKRGAPRRDGFMGRNVAAEDVRNIEFVIRKWYLPTDSRRTLKDCYYDELLPTFYSTGQRAMPTGKVTPALYDHDDRPSLHQFRYYARKFLDRSGIRPGQIRRARSEYQKDFEGRTGTAPRPEGPGHVFQLDSTPLDMELRSRFCSSQTLLVGRATVYQVIDAFSNVTVGLYVCLGEPSWANARLALYCAIRRKGEAFFAELGMELPEEELPEGGVPQILFVDNQEFATALSETVGRDLQIIVEYGRARRGDDKGPIEFELGQLNLELQSLDGYIPKDRGRPGRRDPKRDALFTLEEVYQHLMRIVINRNHHHELPYERLDEQMIRDGVAPTAMSIWRWGIRHRPWLGKVMDDRQLYLSLLERGVARVEREGLIFEGCIYVCQEVRDLGLQDRKPRRHRSPQLEVRYLRHTARYILVVLPDGSFAWATLSARFQRFLRCSFDEIEIRLHEEAREKAARETPALEHKLAVKEEMAEKAKAARAQRERLTPGEVSRQPIAEQRAQEKGVEVLRDADRFEAIAESELGAVDPGAEPSPGDVDEDSGGPHAESTSSYWESMSDVLMGDDDAG</sequence>
<keyword evidence="4" id="KW-1185">Reference proteome</keyword>
<dbReference type="PROSITE" id="PS50994">
    <property type="entry name" value="INTEGRASE"/>
    <property type="match status" value="1"/>
</dbReference>
<name>A0A2U2N2P0_9GAMM</name>
<evidence type="ECO:0000256" key="1">
    <source>
        <dbReference type="SAM" id="MobiDB-lite"/>
    </source>
</evidence>
<evidence type="ECO:0000313" key="4">
    <source>
        <dbReference type="Proteomes" id="UP000245474"/>
    </source>
</evidence>
<dbReference type="OrthoDB" id="501284at2"/>
<dbReference type="Gene3D" id="3.30.420.10">
    <property type="entry name" value="Ribonuclease H-like superfamily/Ribonuclease H"/>
    <property type="match status" value="1"/>
</dbReference>
<gene>
    <name evidence="3" type="ORF">DEM34_08610</name>
</gene>
<dbReference type="GO" id="GO:0003676">
    <property type="term" value="F:nucleic acid binding"/>
    <property type="evidence" value="ECO:0007669"/>
    <property type="project" value="InterPro"/>
</dbReference>
<evidence type="ECO:0000259" key="2">
    <source>
        <dbReference type="PROSITE" id="PS50994"/>
    </source>
</evidence>
<reference evidence="3 4" key="1">
    <citation type="submission" date="2018-05" db="EMBL/GenBank/DDBJ databases">
        <title>Spiribacter halobius sp. nov., a moderately halophilic bacterium isolated from marine solar saltern.</title>
        <authorList>
            <person name="Zheng W.-S."/>
            <person name="Lu D.-C."/>
            <person name="Du Z.-J."/>
        </authorList>
    </citation>
    <scope>NUCLEOTIDE SEQUENCE [LARGE SCALE GENOMIC DNA]</scope>
    <source>
        <strain evidence="3 4">E85</strain>
    </source>
</reference>
<dbReference type="Proteomes" id="UP000245474">
    <property type="component" value="Unassembled WGS sequence"/>
</dbReference>
<proteinExistence type="predicted"/>
<dbReference type="GO" id="GO:0015074">
    <property type="term" value="P:DNA integration"/>
    <property type="evidence" value="ECO:0007669"/>
    <property type="project" value="InterPro"/>
</dbReference>
<feature type="region of interest" description="Disordered" evidence="1">
    <location>
        <begin position="684"/>
        <end position="732"/>
    </location>
</feature>